<dbReference type="PANTHER" id="PTHR11461">
    <property type="entry name" value="SERINE PROTEASE INHIBITOR, SERPIN"/>
    <property type="match status" value="1"/>
</dbReference>
<feature type="domain" description="Serpin" evidence="2">
    <location>
        <begin position="84"/>
        <end position="444"/>
    </location>
</feature>
<dbReference type="InterPro" id="IPR000215">
    <property type="entry name" value="Serpin_fam"/>
</dbReference>
<dbReference type="EMBL" id="CAJQZP010001217">
    <property type="protein sequence ID" value="CAG5031008.1"/>
    <property type="molecule type" value="Genomic_DNA"/>
</dbReference>
<accession>A0A8S3XNY4</accession>
<gene>
    <name evidence="3" type="ORF">PAPOLLO_LOCUS19600</name>
</gene>
<dbReference type="OrthoDB" id="9440847at2759"/>
<reference evidence="3" key="1">
    <citation type="submission" date="2021-04" db="EMBL/GenBank/DDBJ databases">
        <authorList>
            <person name="Tunstrom K."/>
        </authorList>
    </citation>
    <scope>NUCLEOTIDE SEQUENCE</scope>
</reference>
<evidence type="ECO:0000259" key="2">
    <source>
        <dbReference type="SMART" id="SM00093"/>
    </source>
</evidence>
<dbReference type="Proteomes" id="UP000691718">
    <property type="component" value="Unassembled WGS sequence"/>
</dbReference>
<comment type="caution">
    <text evidence="3">The sequence shown here is derived from an EMBL/GenBank/DDBJ whole genome shotgun (WGS) entry which is preliminary data.</text>
</comment>
<dbReference type="PANTHER" id="PTHR11461:SF367">
    <property type="entry name" value="GH21475P-RELATED"/>
    <property type="match status" value="1"/>
</dbReference>
<protein>
    <submittedName>
        <fullName evidence="3">(apollo) hypothetical protein</fullName>
    </submittedName>
</protein>
<sequence>MLTSIVLANRSRDPLLHKHNRSYLREKVCIEIDRIASFRTSVVFDSELSGCAMWKIIALVSLASAAPTSNIDITPLNDFSLKLLYNTYAFQESYGQKNVVISPLSIWSMFTLLAEGCSGDTFNELMSELRFPNDMRATVALHSAVSGILLRRDQDVTLDGVSGMFADCNLNIHQDFCQYAKNFDTQVFVVDTSNTTLLANDINNFICRVTQGRIAEAVTPRVLENLKMILVDGLYFKANWTHQFDPTQTREEAFYNYQGKKIGSVNMMYHKAPHNNGDLPQIGAQILEMPYGKNEQLSMLILLPFDGMPLQKLLENLSREPLTWLNEFQTSEGLPEIDCYIPRFKITSKSDMITPLMYMGIRNIFDYGKAQMPGISDSPLYVSTTVQNVNIEVTEEGTVAASSTIVGLEDRILSQRFEANKEFVFLIREKQYGAIVFAGVYAEPFLV</sequence>
<dbReference type="InterPro" id="IPR023796">
    <property type="entry name" value="Serpin_dom"/>
</dbReference>
<name>A0A8S3XNY4_PARAO</name>
<proteinExistence type="inferred from homology"/>
<keyword evidence="4" id="KW-1185">Reference proteome</keyword>
<dbReference type="AlphaFoldDB" id="A0A8S3XNY4"/>
<evidence type="ECO:0000256" key="1">
    <source>
        <dbReference type="RuleBase" id="RU000411"/>
    </source>
</evidence>
<evidence type="ECO:0000313" key="3">
    <source>
        <dbReference type="EMBL" id="CAG5031008.1"/>
    </source>
</evidence>
<dbReference type="CDD" id="cd19598">
    <property type="entry name" value="serpin77Ba-like_insects"/>
    <property type="match status" value="1"/>
</dbReference>
<comment type="similarity">
    <text evidence="1">Belongs to the serpin family.</text>
</comment>
<evidence type="ECO:0000313" key="4">
    <source>
        <dbReference type="Proteomes" id="UP000691718"/>
    </source>
</evidence>
<dbReference type="GO" id="GO:0005615">
    <property type="term" value="C:extracellular space"/>
    <property type="evidence" value="ECO:0007669"/>
    <property type="project" value="InterPro"/>
</dbReference>
<dbReference type="Pfam" id="PF00079">
    <property type="entry name" value="Serpin"/>
    <property type="match status" value="1"/>
</dbReference>
<dbReference type="SMART" id="SM00093">
    <property type="entry name" value="SERPIN"/>
    <property type="match status" value="1"/>
</dbReference>
<organism evidence="3 4">
    <name type="scientific">Parnassius apollo</name>
    <name type="common">Apollo butterfly</name>
    <name type="synonym">Papilio apollo</name>
    <dbReference type="NCBI Taxonomy" id="110799"/>
    <lineage>
        <taxon>Eukaryota</taxon>
        <taxon>Metazoa</taxon>
        <taxon>Ecdysozoa</taxon>
        <taxon>Arthropoda</taxon>
        <taxon>Hexapoda</taxon>
        <taxon>Insecta</taxon>
        <taxon>Pterygota</taxon>
        <taxon>Neoptera</taxon>
        <taxon>Endopterygota</taxon>
        <taxon>Lepidoptera</taxon>
        <taxon>Glossata</taxon>
        <taxon>Ditrysia</taxon>
        <taxon>Papilionoidea</taxon>
        <taxon>Papilionidae</taxon>
        <taxon>Parnassiinae</taxon>
        <taxon>Parnassini</taxon>
        <taxon>Parnassius</taxon>
        <taxon>Parnassius</taxon>
    </lineage>
</organism>
<dbReference type="GO" id="GO:0004867">
    <property type="term" value="F:serine-type endopeptidase inhibitor activity"/>
    <property type="evidence" value="ECO:0007669"/>
    <property type="project" value="InterPro"/>
</dbReference>